<proteinExistence type="predicted"/>
<reference evidence="2 3" key="1">
    <citation type="submission" date="2019-03" db="EMBL/GenBank/DDBJ databases">
        <title>First draft genome of Liparis tanakae, snailfish: a comprehensive survey of snailfish specific genes.</title>
        <authorList>
            <person name="Kim W."/>
            <person name="Song I."/>
            <person name="Jeong J.-H."/>
            <person name="Kim D."/>
            <person name="Kim S."/>
            <person name="Ryu S."/>
            <person name="Song J.Y."/>
            <person name="Lee S.K."/>
        </authorList>
    </citation>
    <scope>NUCLEOTIDE SEQUENCE [LARGE SCALE GENOMIC DNA]</scope>
    <source>
        <tissue evidence="2">Muscle</tissue>
    </source>
</reference>
<feature type="region of interest" description="Disordered" evidence="1">
    <location>
        <begin position="37"/>
        <end position="56"/>
    </location>
</feature>
<gene>
    <name evidence="2" type="ORF">EYF80_054412</name>
</gene>
<comment type="caution">
    <text evidence="2">The sequence shown here is derived from an EMBL/GenBank/DDBJ whole genome shotgun (WGS) entry which is preliminary data.</text>
</comment>
<name>A0A4Z2F2P3_9TELE</name>
<accession>A0A4Z2F2P3</accession>
<dbReference type="EMBL" id="SRLO01001771">
    <property type="protein sequence ID" value="TNN35419.1"/>
    <property type="molecule type" value="Genomic_DNA"/>
</dbReference>
<dbReference type="Proteomes" id="UP000314294">
    <property type="component" value="Unassembled WGS sequence"/>
</dbReference>
<organism evidence="2 3">
    <name type="scientific">Liparis tanakae</name>
    <name type="common">Tanaka's snailfish</name>
    <dbReference type="NCBI Taxonomy" id="230148"/>
    <lineage>
        <taxon>Eukaryota</taxon>
        <taxon>Metazoa</taxon>
        <taxon>Chordata</taxon>
        <taxon>Craniata</taxon>
        <taxon>Vertebrata</taxon>
        <taxon>Euteleostomi</taxon>
        <taxon>Actinopterygii</taxon>
        <taxon>Neopterygii</taxon>
        <taxon>Teleostei</taxon>
        <taxon>Neoteleostei</taxon>
        <taxon>Acanthomorphata</taxon>
        <taxon>Eupercaria</taxon>
        <taxon>Perciformes</taxon>
        <taxon>Cottioidei</taxon>
        <taxon>Cottales</taxon>
        <taxon>Liparidae</taxon>
        <taxon>Liparis</taxon>
    </lineage>
</organism>
<evidence type="ECO:0000313" key="2">
    <source>
        <dbReference type="EMBL" id="TNN35419.1"/>
    </source>
</evidence>
<sequence>MKWHLVVKVLYRVTEADMLTSRCSQSSAERLFAPCRQKSRPPHAFSSSQSQRDRDLNDENVDIILFDRRV</sequence>
<protein>
    <submittedName>
        <fullName evidence="2">Uncharacterized protein</fullName>
    </submittedName>
</protein>
<evidence type="ECO:0000313" key="3">
    <source>
        <dbReference type="Proteomes" id="UP000314294"/>
    </source>
</evidence>
<dbReference type="AlphaFoldDB" id="A0A4Z2F2P3"/>
<keyword evidence="3" id="KW-1185">Reference proteome</keyword>
<evidence type="ECO:0000256" key="1">
    <source>
        <dbReference type="SAM" id="MobiDB-lite"/>
    </source>
</evidence>